<name>A0A162L3T5_9CLOT</name>
<dbReference type="RefSeq" id="WP_063554621.1">
    <property type="nucleotide sequence ID" value="NZ_LITT01000010.1"/>
</dbReference>
<evidence type="ECO:0000313" key="3">
    <source>
        <dbReference type="Proteomes" id="UP000077407"/>
    </source>
</evidence>
<gene>
    <name evidence="2" type="ORF">WY13_01046</name>
</gene>
<organism evidence="2 3">
    <name type="scientific">Clostridium ljungdahlii</name>
    <dbReference type="NCBI Taxonomy" id="1538"/>
    <lineage>
        <taxon>Bacteria</taxon>
        <taxon>Bacillati</taxon>
        <taxon>Bacillota</taxon>
        <taxon>Clostridia</taxon>
        <taxon>Eubacteriales</taxon>
        <taxon>Clostridiaceae</taxon>
        <taxon>Clostridium</taxon>
    </lineage>
</organism>
<sequence>MKNKLFLIALFSLVKIINLLLVTIDNYGVFIIIMSLILYKFSISFYIFFITVVIMITLKFSNPINNALCIDKVSHSINMNTAINIKEVKNHNSIYVLNKIVDEFINGFEVAALDPRKFKIKEGEVYKFRTHGAIYVLFEKKVIRSHNKIINYDINSAEEAVRKVMEDTKLKLLSHEKLNFSDKVTFLIERMLVQTSFFEMLSFLRHIDFEDIQVHRFEAVFKNKKVHIKSV</sequence>
<dbReference type="Proteomes" id="UP000077407">
    <property type="component" value="Unassembled WGS sequence"/>
</dbReference>
<keyword evidence="1" id="KW-0472">Membrane</keyword>
<dbReference type="OrthoDB" id="9829609at2"/>
<accession>A0A162L3T5</accession>
<dbReference type="EMBL" id="LITT01000010">
    <property type="protein sequence ID" value="OAA90742.1"/>
    <property type="molecule type" value="Genomic_DNA"/>
</dbReference>
<evidence type="ECO:0000256" key="1">
    <source>
        <dbReference type="SAM" id="Phobius"/>
    </source>
</evidence>
<reference evidence="2 3" key="1">
    <citation type="journal article" date="2015" name="Biotechnol. Bioeng.">
        <title>Genome sequence and phenotypic characterization of Caulobacter segnis.</title>
        <authorList>
            <person name="Patel S."/>
            <person name="Fletcher B."/>
            <person name="Scott D.C."/>
            <person name="Ely B."/>
        </authorList>
    </citation>
    <scope>NUCLEOTIDE SEQUENCE [LARGE SCALE GENOMIC DNA]</scope>
    <source>
        <strain evidence="2 3">ERI-2</strain>
    </source>
</reference>
<feature type="transmembrane region" description="Helical" evidence="1">
    <location>
        <begin position="30"/>
        <end position="58"/>
    </location>
</feature>
<keyword evidence="1" id="KW-0812">Transmembrane</keyword>
<protein>
    <submittedName>
        <fullName evidence="2">Uncharacterized protein</fullName>
    </submittedName>
</protein>
<dbReference type="AlphaFoldDB" id="A0A162L3T5"/>
<evidence type="ECO:0000313" key="2">
    <source>
        <dbReference type="EMBL" id="OAA90742.1"/>
    </source>
</evidence>
<feature type="transmembrane region" description="Helical" evidence="1">
    <location>
        <begin position="5"/>
        <end position="24"/>
    </location>
</feature>
<dbReference type="PATRIC" id="fig|1538.10.peg.1553"/>
<keyword evidence="1" id="KW-1133">Transmembrane helix</keyword>
<proteinExistence type="predicted"/>
<comment type="caution">
    <text evidence="2">The sequence shown here is derived from an EMBL/GenBank/DDBJ whole genome shotgun (WGS) entry which is preliminary data.</text>
</comment>